<dbReference type="RefSeq" id="WP_252760439.1">
    <property type="nucleotide sequence ID" value="NZ_JAMXLY010000011.1"/>
</dbReference>
<gene>
    <name evidence="1" type="ORF">NG821_04350</name>
</gene>
<dbReference type="EMBL" id="JAMXLY010000011">
    <property type="protein sequence ID" value="MCO6025076.1"/>
    <property type="molecule type" value="Genomic_DNA"/>
</dbReference>
<keyword evidence="2" id="KW-1185">Reference proteome</keyword>
<sequence>MENLKKLSIKIPVYTSKAIETDADDLFAITNQSLLEGAKIKIASFNIGSEKPLMITKRTKTTAIGINKIEPIDIKFNEDLCLLLKVTAYKTNLTDGYYQSSGNSETEIRFNLDDKLCSDTYFFILYPQVDRLLVNKKTSSFWHIFLYEDPSKENEDMISIARKIMKYVLEVPIKNIKSEQMLSELKKFDLISEVKITLSSISDDKDDIPTYLEKYSITSKLKKEKQISLSNITKDDAINTFKDESFTSSYSKRQLKFITHNQRVFSLVQEFKDKLTSTFEDSFNYSVDVEEKDVEKGTIFQPEVIKKNVEGIFTKYMNATNDE</sequence>
<comment type="caution">
    <text evidence="1">The sequence shown here is derived from an EMBL/GenBank/DDBJ whole genome shotgun (WGS) entry which is preliminary data.</text>
</comment>
<organism evidence="1 2">
    <name type="scientific">Segatella cerevisiae</name>
    <dbReference type="NCBI Taxonomy" id="2053716"/>
    <lineage>
        <taxon>Bacteria</taxon>
        <taxon>Pseudomonadati</taxon>
        <taxon>Bacteroidota</taxon>
        <taxon>Bacteroidia</taxon>
        <taxon>Bacteroidales</taxon>
        <taxon>Prevotellaceae</taxon>
        <taxon>Segatella</taxon>
    </lineage>
</organism>
<evidence type="ECO:0000313" key="2">
    <source>
        <dbReference type="Proteomes" id="UP001204015"/>
    </source>
</evidence>
<dbReference type="Proteomes" id="UP001204015">
    <property type="component" value="Unassembled WGS sequence"/>
</dbReference>
<reference evidence="1 2" key="1">
    <citation type="submission" date="2022-06" db="EMBL/GenBank/DDBJ databases">
        <title>A taxonomic note on the genus Prevotella: Description of four novel genera and emended description of the genera Hallella and Xylanibacter.</title>
        <authorList>
            <person name="Hitch T.C.A."/>
        </authorList>
    </citation>
    <scope>NUCLEOTIDE SEQUENCE [LARGE SCALE GENOMIC DNA]</scope>
    <source>
        <strain evidence="1 2">DSM 100619</strain>
    </source>
</reference>
<accession>A0ABT1BVI5</accession>
<protein>
    <submittedName>
        <fullName evidence="1">Uncharacterized protein</fullName>
    </submittedName>
</protein>
<proteinExistence type="predicted"/>
<name>A0ABT1BVI5_9BACT</name>
<evidence type="ECO:0000313" key="1">
    <source>
        <dbReference type="EMBL" id="MCO6025076.1"/>
    </source>
</evidence>